<protein>
    <submittedName>
        <fullName evidence="1">Uncharacterized protein</fullName>
    </submittedName>
</protein>
<dbReference type="EMBL" id="JBBPBN010000002">
    <property type="protein sequence ID" value="KAK9044546.1"/>
    <property type="molecule type" value="Genomic_DNA"/>
</dbReference>
<reference evidence="1 2" key="1">
    <citation type="journal article" date="2024" name="G3 (Bethesda)">
        <title>Genome assembly of Hibiscus sabdariffa L. provides insights into metabolisms of medicinal natural products.</title>
        <authorList>
            <person name="Kim T."/>
        </authorList>
    </citation>
    <scope>NUCLEOTIDE SEQUENCE [LARGE SCALE GENOMIC DNA]</scope>
    <source>
        <strain evidence="1">TK-2024</strain>
        <tissue evidence="1">Old leaves</tissue>
    </source>
</reference>
<evidence type="ECO:0000313" key="1">
    <source>
        <dbReference type="EMBL" id="KAK9044546.1"/>
    </source>
</evidence>
<organism evidence="1 2">
    <name type="scientific">Hibiscus sabdariffa</name>
    <name type="common">roselle</name>
    <dbReference type="NCBI Taxonomy" id="183260"/>
    <lineage>
        <taxon>Eukaryota</taxon>
        <taxon>Viridiplantae</taxon>
        <taxon>Streptophyta</taxon>
        <taxon>Embryophyta</taxon>
        <taxon>Tracheophyta</taxon>
        <taxon>Spermatophyta</taxon>
        <taxon>Magnoliopsida</taxon>
        <taxon>eudicotyledons</taxon>
        <taxon>Gunneridae</taxon>
        <taxon>Pentapetalae</taxon>
        <taxon>rosids</taxon>
        <taxon>malvids</taxon>
        <taxon>Malvales</taxon>
        <taxon>Malvaceae</taxon>
        <taxon>Malvoideae</taxon>
        <taxon>Hibiscus</taxon>
    </lineage>
</organism>
<comment type="caution">
    <text evidence="1">The sequence shown here is derived from an EMBL/GenBank/DDBJ whole genome shotgun (WGS) entry which is preliminary data.</text>
</comment>
<sequence length="232" mass="25394">MMLVLKMKQLCLKMDRKLMSKTMFSLTLLSEITRLRTPSLLTLLYRRELECCGRSTVCDRAGCWCALEYSINEIAKDVVNATTKPALLVVETTPTQTALPIVGYEIDMLTIKTAWSLAAPGDFVSSPIFVPHSVPKNIVVLPIGGGSTESEPKTDLTHPHGIVSPGPSLAPIPSDFETYLAAHPKFAPFSSHTWHDPSLRIPKKITSFTKIVKANWLCPSSSLTPKVSSIGT</sequence>
<keyword evidence="2" id="KW-1185">Reference proteome</keyword>
<name>A0ABR2U489_9ROSI</name>
<gene>
    <name evidence="1" type="ORF">V6N11_058445</name>
</gene>
<proteinExistence type="predicted"/>
<dbReference type="Proteomes" id="UP001396334">
    <property type="component" value="Unassembled WGS sequence"/>
</dbReference>
<evidence type="ECO:0000313" key="2">
    <source>
        <dbReference type="Proteomes" id="UP001396334"/>
    </source>
</evidence>
<accession>A0ABR2U489</accession>